<feature type="compositionally biased region" description="Basic and acidic residues" evidence="1">
    <location>
        <begin position="196"/>
        <end position="212"/>
    </location>
</feature>
<dbReference type="OrthoDB" id="53784at2759"/>
<protein>
    <submittedName>
        <fullName evidence="3">Uncharacterized protein</fullName>
    </submittedName>
</protein>
<feature type="region of interest" description="Disordered" evidence="1">
    <location>
        <begin position="196"/>
        <end position="224"/>
    </location>
</feature>
<comment type="caution">
    <text evidence="3">The sequence shown here is derived from an EMBL/GenBank/DDBJ whole genome shotgun (WGS) entry which is preliminary data.</text>
</comment>
<reference evidence="3" key="1">
    <citation type="journal article" date="2021" name="Sci. Rep.">
        <title>Diploid genomic architecture of Nitzschia inconspicua, an elite biomass production diatom.</title>
        <authorList>
            <person name="Oliver A."/>
            <person name="Podell S."/>
            <person name="Pinowska A."/>
            <person name="Traller J.C."/>
            <person name="Smith S.R."/>
            <person name="McClure R."/>
            <person name="Beliaev A."/>
            <person name="Bohutskyi P."/>
            <person name="Hill E.A."/>
            <person name="Rabines A."/>
            <person name="Zheng H."/>
            <person name="Allen L.Z."/>
            <person name="Kuo A."/>
            <person name="Grigoriev I.V."/>
            <person name="Allen A.E."/>
            <person name="Hazlebeck D."/>
            <person name="Allen E.E."/>
        </authorList>
    </citation>
    <scope>NUCLEOTIDE SEQUENCE</scope>
    <source>
        <strain evidence="3">Hildebrandi</strain>
    </source>
</reference>
<accession>A0A9K3L387</accession>
<reference evidence="3" key="2">
    <citation type="submission" date="2021-04" db="EMBL/GenBank/DDBJ databases">
        <authorList>
            <person name="Podell S."/>
        </authorList>
    </citation>
    <scope>NUCLEOTIDE SEQUENCE</scope>
    <source>
        <strain evidence="3">Hildebrandi</strain>
    </source>
</reference>
<name>A0A9K3L387_9STRA</name>
<evidence type="ECO:0000313" key="3">
    <source>
        <dbReference type="EMBL" id="KAG7354033.1"/>
    </source>
</evidence>
<keyword evidence="4" id="KW-1185">Reference proteome</keyword>
<keyword evidence="2" id="KW-1133">Transmembrane helix</keyword>
<keyword evidence="2" id="KW-0812">Transmembrane</keyword>
<sequence length="224" mass="26157">MSLTARADTFLREHLWSPIQQSVASCWKNNNNLHVNPLGLQQLSWQSIATLVQNIRDDLPVYRRLTGTTTEIMVRLPYVGPVTMDVFVFAFSATVFRIYLFWTGWTQRRRSNEGADNGNDRDVPVKAKRITGYQDTSLHQTMKECQRVKQQLRKVQDPELARKERQRQIKFNTKNGGYLGMSKDTLQKARKDLKHVDRNDHHPEKVSHDNHANRWPLSTKDNKM</sequence>
<keyword evidence="2" id="KW-0472">Membrane</keyword>
<dbReference type="EMBL" id="JAGRRH010000016">
    <property type="protein sequence ID" value="KAG7354033.1"/>
    <property type="molecule type" value="Genomic_DNA"/>
</dbReference>
<organism evidence="3 4">
    <name type="scientific">Nitzschia inconspicua</name>
    <dbReference type="NCBI Taxonomy" id="303405"/>
    <lineage>
        <taxon>Eukaryota</taxon>
        <taxon>Sar</taxon>
        <taxon>Stramenopiles</taxon>
        <taxon>Ochrophyta</taxon>
        <taxon>Bacillariophyta</taxon>
        <taxon>Bacillariophyceae</taxon>
        <taxon>Bacillariophycidae</taxon>
        <taxon>Bacillariales</taxon>
        <taxon>Bacillariaceae</taxon>
        <taxon>Nitzschia</taxon>
    </lineage>
</organism>
<dbReference type="AlphaFoldDB" id="A0A9K3L387"/>
<gene>
    <name evidence="3" type="ORF">IV203_003389</name>
</gene>
<evidence type="ECO:0000256" key="2">
    <source>
        <dbReference type="SAM" id="Phobius"/>
    </source>
</evidence>
<evidence type="ECO:0000313" key="4">
    <source>
        <dbReference type="Proteomes" id="UP000693970"/>
    </source>
</evidence>
<dbReference type="PROSITE" id="PS51257">
    <property type="entry name" value="PROKAR_LIPOPROTEIN"/>
    <property type="match status" value="1"/>
</dbReference>
<evidence type="ECO:0000256" key="1">
    <source>
        <dbReference type="SAM" id="MobiDB-lite"/>
    </source>
</evidence>
<feature type="transmembrane region" description="Helical" evidence="2">
    <location>
        <begin position="82"/>
        <end position="102"/>
    </location>
</feature>
<dbReference type="Proteomes" id="UP000693970">
    <property type="component" value="Unassembled WGS sequence"/>
</dbReference>
<proteinExistence type="predicted"/>